<accession>A0A177E3E9</accession>
<gene>
    <name evidence="3" type="ORF">CC77DRAFT_1056562</name>
</gene>
<feature type="compositionally biased region" description="Polar residues" evidence="2">
    <location>
        <begin position="316"/>
        <end position="348"/>
    </location>
</feature>
<protein>
    <submittedName>
        <fullName evidence="3">Uncharacterized protein</fullName>
    </submittedName>
</protein>
<feature type="region of interest" description="Disordered" evidence="2">
    <location>
        <begin position="584"/>
        <end position="624"/>
    </location>
</feature>
<dbReference type="VEuPathDB" id="FungiDB:CC77DRAFT_1056562"/>
<organism evidence="3 4">
    <name type="scientific">Alternaria alternata</name>
    <name type="common">Alternaria rot fungus</name>
    <name type="synonym">Torula alternata</name>
    <dbReference type="NCBI Taxonomy" id="5599"/>
    <lineage>
        <taxon>Eukaryota</taxon>
        <taxon>Fungi</taxon>
        <taxon>Dikarya</taxon>
        <taxon>Ascomycota</taxon>
        <taxon>Pezizomycotina</taxon>
        <taxon>Dothideomycetes</taxon>
        <taxon>Pleosporomycetidae</taxon>
        <taxon>Pleosporales</taxon>
        <taxon>Pleosporineae</taxon>
        <taxon>Pleosporaceae</taxon>
        <taxon>Alternaria</taxon>
        <taxon>Alternaria sect. Alternaria</taxon>
        <taxon>Alternaria alternata complex</taxon>
    </lineage>
</organism>
<feature type="compositionally biased region" description="Basic and acidic residues" evidence="2">
    <location>
        <begin position="611"/>
        <end position="624"/>
    </location>
</feature>
<dbReference type="RefSeq" id="XP_018391914.1">
    <property type="nucleotide sequence ID" value="XM_018527923.1"/>
</dbReference>
<dbReference type="Proteomes" id="UP000077248">
    <property type="component" value="Unassembled WGS sequence"/>
</dbReference>
<feature type="region of interest" description="Disordered" evidence="2">
    <location>
        <begin position="266"/>
        <end position="367"/>
    </location>
</feature>
<dbReference type="EMBL" id="KV441469">
    <property type="protein sequence ID" value="OAG26493.1"/>
    <property type="molecule type" value="Genomic_DNA"/>
</dbReference>
<evidence type="ECO:0000313" key="4">
    <source>
        <dbReference type="Proteomes" id="UP000077248"/>
    </source>
</evidence>
<evidence type="ECO:0000313" key="3">
    <source>
        <dbReference type="EMBL" id="OAG26493.1"/>
    </source>
</evidence>
<reference evidence="3 4" key="1">
    <citation type="submission" date="2016-05" db="EMBL/GenBank/DDBJ databases">
        <title>Comparative analysis of secretome profiles of manganese(II)-oxidizing ascomycete fungi.</title>
        <authorList>
            <consortium name="DOE Joint Genome Institute"/>
            <person name="Zeiner C.A."/>
            <person name="Purvine S.O."/>
            <person name="Zink E.M."/>
            <person name="Wu S."/>
            <person name="Pasa-Tolic L."/>
            <person name="Chaput D.L."/>
            <person name="Haridas S."/>
            <person name="Grigoriev I.V."/>
            <person name="Santelli C.M."/>
            <person name="Hansel C.M."/>
        </authorList>
    </citation>
    <scope>NUCLEOTIDE SEQUENCE [LARGE SCALE GENOMIC DNA]</scope>
    <source>
        <strain evidence="3 4">SRC1lrK2f</strain>
    </source>
</reference>
<evidence type="ECO:0000256" key="1">
    <source>
        <dbReference type="SAM" id="Coils"/>
    </source>
</evidence>
<feature type="compositionally biased region" description="Basic and acidic residues" evidence="2">
    <location>
        <begin position="527"/>
        <end position="544"/>
    </location>
</feature>
<keyword evidence="4" id="KW-1185">Reference proteome</keyword>
<proteinExistence type="predicted"/>
<dbReference type="KEGG" id="aalt:CC77DRAFT_1056562"/>
<feature type="region of interest" description="Disordered" evidence="2">
    <location>
        <begin position="527"/>
        <end position="549"/>
    </location>
</feature>
<feature type="compositionally biased region" description="Pro residues" evidence="2">
    <location>
        <begin position="351"/>
        <end position="363"/>
    </location>
</feature>
<keyword evidence="1" id="KW-0175">Coiled coil</keyword>
<sequence>MSSTPTATHSLHCTAAPSRPLTSDRAALGIFGPRLYSLYINWQTSIENPDQAALYPSKAVWRRKVQAVRNQEVGGIPSAHTFKAFMNTKQVKEQLYMQDVGDCSTVEDGEDEGEKEEESLDLLTTRFCKHPVHPGNPWMGDVCPGCLITQCIASLDRIAHVWRLVGGPLKPYSSGDPELSHVYHAAKRIWHVEKVRWANLVDVYERCAKEEVSWEEDSLQTGLAIPASVMGSSSCMKALDLAILTPFLAEGWSEFFVPKRRSKRRCVGGESQGTSVTGDEENETPHSPPSSPKPEQETLWYLDGISDGLESDKQNENGTNGANISLSPPSKSTLTQRSPSASLDSSTYALPPSPITPCSPPQTPSQFLLHSPPMFGVYFPDDLLSPSSRRSIYYQRSSPSYTPGEHASPAGSIWVDTSFMSDCNYDLLGGTQNEDEEAEEHRKKRNDYANEMLQLRGNDFIDDGMNMVFGEEVEGMEDDWSDESDSDDEEDDLIHTGREILSQKRLPGQVTGLSIQRPFFSFRWQKQTEARETDETRGDATSHEFEDEEVEQAMREMTPEATEPSVQSTTNVDMPMIASGRAEEMGVVSLAGPETQVSPRRRSYEEFNEFGETKEEDGVKRYCH</sequence>
<name>A0A177E3E9_ALTAL</name>
<dbReference type="GeneID" id="29113517"/>
<dbReference type="AlphaFoldDB" id="A0A177E3E9"/>
<feature type="coiled-coil region" evidence="1">
    <location>
        <begin position="431"/>
        <end position="458"/>
    </location>
</feature>
<evidence type="ECO:0000256" key="2">
    <source>
        <dbReference type="SAM" id="MobiDB-lite"/>
    </source>
</evidence>